<dbReference type="Pfam" id="PF13464">
    <property type="entry name" value="RodZ_C"/>
    <property type="match status" value="1"/>
</dbReference>
<dbReference type="GO" id="GO:0003677">
    <property type="term" value="F:DNA binding"/>
    <property type="evidence" value="ECO:0007669"/>
    <property type="project" value="InterPro"/>
</dbReference>
<keyword evidence="5" id="KW-1185">Reference proteome</keyword>
<dbReference type="SUPFAM" id="SSF47413">
    <property type="entry name" value="lambda repressor-like DNA-binding domains"/>
    <property type="match status" value="1"/>
</dbReference>
<dbReference type="InterPro" id="IPR001387">
    <property type="entry name" value="Cro/C1-type_HTH"/>
</dbReference>
<dbReference type="EMBL" id="WTZA01000002">
    <property type="protein sequence ID" value="MXO75829.1"/>
    <property type="molecule type" value="Genomic_DNA"/>
</dbReference>
<dbReference type="InterPro" id="IPR025194">
    <property type="entry name" value="RodZ-like_C"/>
</dbReference>
<dbReference type="Pfam" id="PF13413">
    <property type="entry name" value="HTH_25"/>
    <property type="match status" value="1"/>
</dbReference>
<dbReference type="InterPro" id="IPR010982">
    <property type="entry name" value="Lambda_DNA-bd_dom_sf"/>
</dbReference>
<proteinExistence type="predicted"/>
<comment type="caution">
    <text evidence="4">The sequence shown here is derived from an EMBL/GenBank/DDBJ whole genome shotgun (WGS) entry which is preliminary data.</text>
</comment>
<dbReference type="Gene3D" id="1.10.260.40">
    <property type="entry name" value="lambda repressor-like DNA-binding domains"/>
    <property type="match status" value="1"/>
</dbReference>
<protein>
    <submittedName>
        <fullName evidence="4">DUF4115 domain-containing protein</fullName>
    </submittedName>
</protein>
<dbReference type="PROSITE" id="PS50943">
    <property type="entry name" value="HTH_CROC1"/>
    <property type="match status" value="1"/>
</dbReference>
<evidence type="ECO:0000313" key="5">
    <source>
        <dbReference type="Proteomes" id="UP000439522"/>
    </source>
</evidence>
<evidence type="ECO:0000256" key="1">
    <source>
        <dbReference type="SAM" id="MobiDB-lite"/>
    </source>
</evidence>
<feature type="domain" description="HTH cro/C1-type" evidence="3">
    <location>
        <begin position="21"/>
        <end position="53"/>
    </location>
</feature>
<keyword evidence="2" id="KW-1133">Transmembrane helix</keyword>
<dbReference type="CDD" id="cd00093">
    <property type="entry name" value="HTH_XRE"/>
    <property type="match status" value="1"/>
</dbReference>
<sequence length="294" mass="30138">MDDQTSALDGQLPLHGVGDRLRMAREAAGMTLPQLAAETRIPQRHLAMLEAGNFTALPARTYATGFARTYAKAVGLDQRAIVEDVRAELAASEPGDRNRAASFEPGDPARIPSRGLAFLSFAALILLLVGGYAFYNRVLAPGSGPPSLLEEERLAMAGATPPSGAPARQGATVTEPTGPVVFTALDEEVWVRFSDGNGQTVLEKTLLKGETYTVPADARGTTLRTGRPDALAITVGGRTVPKLAESQQVMADVPVTAAALLARGAAQGSASPSAASTAGAPAATAAGNPPGSGT</sequence>
<feature type="transmembrane region" description="Helical" evidence="2">
    <location>
        <begin position="116"/>
        <end position="135"/>
    </location>
</feature>
<reference evidence="4 5" key="1">
    <citation type="submission" date="2019-12" db="EMBL/GenBank/DDBJ databases">
        <title>Genomic-based taxomic classification of the family Erythrobacteraceae.</title>
        <authorList>
            <person name="Xu L."/>
        </authorList>
    </citation>
    <scope>NUCLEOTIDE SEQUENCE [LARGE SCALE GENOMIC DNA]</scope>
    <source>
        <strain evidence="4 5">100921-2</strain>
    </source>
</reference>
<dbReference type="RefSeq" id="WP_160611711.1">
    <property type="nucleotide sequence ID" value="NZ_WTZA01000002.1"/>
</dbReference>
<evidence type="ECO:0000259" key="3">
    <source>
        <dbReference type="PROSITE" id="PS50943"/>
    </source>
</evidence>
<dbReference type="PANTHER" id="PTHR34475">
    <property type="match status" value="1"/>
</dbReference>
<gene>
    <name evidence="4" type="ORF">GRI40_11440</name>
</gene>
<dbReference type="InterPro" id="IPR050400">
    <property type="entry name" value="Bact_Cytoskel_RodZ"/>
</dbReference>
<dbReference type="AlphaFoldDB" id="A0A6I4TE14"/>
<feature type="region of interest" description="Disordered" evidence="1">
    <location>
        <begin position="264"/>
        <end position="294"/>
    </location>
</feature>
<keyword evidence="2" id="KW-0812">Transmembrane</keyword>
<dbReference type="OrthoDB" id="9790252at2"/>
<name>A0A6I4TE14_9SPHN</name>
<dbReference type="PANTHER" id="PTHR34475:SF1">
    <property type="entry name" value="CYTOSKELETON PROTEIN RODZ"/>
    <property type="match status" value="1"/>
</dbReference>
<evidence type="ECO:0000256" key="2">
    <source>
        <dbReference type="SAM" id="Phobius"/>
    </source>
</evidence>
<accession>A0A6I4TE14</accession>
<dbReference type="Proteomes" id="UP000439522">
    <property type="component" value="Unassembled WGS sequence"/>
</dbReference>
<organism evidence="4 5">
    <name type="scientific">Tsuneonella aeria</name>
    <dbReference type="NCBI Taxonomy" id="1837929"/>
    <lineage>
        <taxon>Bacteria</taxon>
        <taxon>Pseudomonadati</taxon>
        <taxon>Pseudomonadota</taxon>
        <taxon>Alphaproteobacteria</taxon>
        <taxon>Sphingomonadales</taxon>
        <taxon>Erythrobacteraceae</taxon>
        <taxon>Tsuneonella</taxon>
    </lineage>
</organism>
<evidence type="ECO:0000313" key="4">
    <source>
        <dbReference type="EMBL" id="MXO75829.1"/>
    </source>
</evidence>
<keyword evidence="2" id="KW-0472">Membrane</keyword>